<protein>
    <submittedName>
        <fullName evidence="2">Uncharacterized protein</fullName>
    </submittedName>
</protein>
<dbReference type="Proteomes" id="UP001168877">
    <property type="component" value="Unassembled WGS sequence"/>
</dbReference>
<dbReference type="PANTHER" id="PTHR33737:SF16">
    <property type="entry name" value="DUF3741 DOMAIN-CONTAINING PROTEIN"/>
    <property type="match status" value="1"/>
</dbReference>
<evidence type="ECO:0000256" key="1">
    <source>
        <dbReference type="SAM" id="MobiDB-lite"/>
    </source>
</evidence>
<feature type="compositionally biased region" description="Low complexity" evidence="1">
    <location>
        <begin position="316"/>
        <end position="325"/>
    </location>
</feature>
<feature type="region of interest" description="Disordered" evidence="1">
    <location>
        <begin position="190"/>
        <end position="246"/>
    </location>
</feature>
<dbReference type="EMBL" id="JAUESC010000380">
    <property type="protein sequence ID" value="KAK0591806.1"/>
    <property type="molecule type" value="Genomic_DNA"/>
</dbReference>
<dbReference type="InterPro" id="IPR045882">
    <property type="entry name" value="GPT1/2"/>
</dbReference>
<proteinExistence type="predicted"/>
<feature type="compositionally biased region" description="Basic and acidic residues" evidence="1">
    <location>
        <begin position="235"/>
        <end position="246"/>
    </location>
</feature>
<comment type="caution">
    <text evidence="2">The sequence shown here is derived from an EMBL/GenBank/DDBJ whole genome shotgun (WGS) entry which is preliminary data.</text>
</comment>
<feature type="region of interest" description="Disordered" evidence="1">
    <location>
        <begin position="367"/>
        <end position="396"/>
    </location>
</feature>
<feature type="region of interest" description="Disordered" evidence="1">
    <location>
        <begin position="483"/>
        <end position="511"/>
    </location>
</feature>
<gene>
    <name evidence="2" type="ORF">LWI29_008496</name>
</gene>
<dbReference type="AlphaFoldDB" id="A0AA39VVA2"/>
<reference evidence="2" key="2">
    <citation type="submission" date="2023-06" db="EMBL/GenBank/DDBJ databases">
        <authorList>
            <person name="Swenson N.G."/>
            <person name="Wegrzyn J.L."/>
            <person name="Mcevoy S.L."/>
        </authorList>
    </citation>
    <scope>NUCLEOTIDE SEQUENCE</scope>
    <source>
        <strain evidence="2">NS2018</strain>
        <tissue evidence="2">Leaf</tissue>
    </source>
</reference>
<evidence type="ECO:0000313" key="3">
    <source>
        <dbReference type="Proteomes" id="UP001168877"/>
    </source>
</evidence>
<reference evidence="2" key="1">
    <citation type="journal article" date="2022" name="Plant J.">
        <title>Strategies of tolerance reflected in two North American maple genomes.</title>
        <authorList>
            <person name="McEvoy S.L."/>
            <person name="Sezen U.U."/>
            <person name="Trouern-Trend A."/>
            <person name="McMahon S.M."/>
            <person name="Schaberg P.G."/>
            <person name="Yang J."/>
            <person name="Wegrzyn J.L."/>
            <person name="Swenson N.G."/>
        </authorList>
    </citation>
    <scope>NUCLEOTIDE SEQUENCE</scope>
    <source>
        <strain evidence="2">NS2018</strain>
    </source>
</reference>
<dbReference type="PANTHER" id="PTHR33737">
    <property type="entry name" value="OS05G0121800 PROTEIN"/>
    <property type="match status" value="1"/>
</dbReference>
<organism evidence="2 3">
    <name type="scientific">Acer saccharum</name>
    <name type="common">Sugar maple</name>
    <dbReference type="NCBI Taxonomy" id="4024"/>
    <lineage>
        <taxon>Eukaryota</taxon>
        <taxon>Viridiplantae</taxon>
        <taxon>Streptophyta</taxon>
        <taxon>Embryophyta</taxon>
        <taxon>Tracheophyta</taxon>
        <taxon>Spermatophyta</taxon>
        <taxon>Magnoliopsida</taxon>
        <taxon>eudicotyledons</taxon>
        <taxon>Gunneridae</taxon>
        <taxon>Pentapetalae</taxon>
        <taxon>rosids</taxon>
        <taxon>malvids</taxon>
        <taxon>Sapindales</taxon>
        <taxon>Sapindaceae</taxon>
        <taxon>Hippocastanoideae</taxon>
        <taxon>Acereae</taxon>
        <taxon>Acer</taxon>
    </lineage>
</organism>
<sequence>MSAQLNLTEFSESRKKLDGFLPMENTAGMILQNNENSSSEFESRSNSRNSLAWDNAFFTNPGILDPEELFRTLNFRETNHYRVEIPGMVVATSETNEQERTSKNSEFDLRRSLAWDTAFFSNAGVLDPEELSIVNKGFTGFRTTDRNPEIGEKFQKSAGLDYAINSDGNSLANLEIDLFNDSKASNAAAAATSSSKHGRGNNLQNNNHCLKTSDTSSRVRMKSSPASRRQNMNTDRSERIRKDASRPPRAQACHFCYSKILDRIVNSPSTALAKRVSPCSKHIKLENNATKAASGQYMSATKRHCSGNSCSVIPESASSLKSPSSGPHTAGRSRGLSKSAGKSPLKFLRGKFDPRMTASCSLSAMRYSPENKTELLPNSPISSESSSVNQTSDNSIESLDSTPFREISFDGDQHCSRHEYQDSTMFRNRHANKISTGNSLVPTDVSRNIRPSGLRMPSPKIGFFDAGNSVALTPNGDLKYHSGVHSSCSKTRRNDGNPNGTTRSKLQSMGDSLRTGNPELASPLVIRASHPGITQNRKKSMKKEPLKNLKAMKQTLKGNEDSNTHSSENFLQLLDADDKENLCNYHNQVDGLSKHIEAIDLNRDLVMELNKDNSPSRSQFGTKVSYSGEILHG</sequence>
<evidence type="ECO:0000313" key="2">
    <source>
        <dbReference type="EMBL" id="KAK0591806.1"/>
    </source>
</evidence>
<feature type="compositionally biased region" description="Polar residues" evidence="1">
    <location>
        <begin position="201"/>
        <end position="234"/>
    </location>
</feature>
<feature type="region of interest" description="Disordered" evidence="1">
    <location>
        <begin position="316"/>
        <end position="348"/>
    </location>
</feature>
<feature type="region of interest" description="Disordered" evidence="1">
    <location>
        <begin position="612"/>
        <end position="633"/>
    </location>
</feature>
<feature type="compositionally biased region" description="Polar residues" evidence="1">
    <location>
        <begin position="496"/>
        <end position="510"/>
    </location>
</feature>
<name>A0AA39VVA2_ACESA</name>
<feature type="compositionally biased region" description="Polar residues" evidence="1">
    <location>
        <begin position="612"/>
        <end position="625"/>
    </location>
</feature>
<keyword evidence="3" id="KW-1185">Reference proteome</keyword>
<dbReference type="GO" id="GO:0008017">
    <property type="term" value="F:microtubule binding"/>
    <property type="evidence" value="ECO:0007669"/>
    <property type="project" value="InterPro"/>
</dbReference>
<accession>A0AA39VVA2</accession>